<keyword evidence="1" id="KW-1133">Transmembrane helix</keyword>
<dbReference type="AlphaFoldDB" id="A0A840I9Y0"/>
<comment type="caution">
    <text evidence="2">The sequence shown here is derived from an EMBL/GenBank/DDBJ whole genome shotgun (WGS) entry which is preliminary data.</text>
</comment>
<gene>
    <name evidence="2" type="ORF">BDZ31_001292</name>
</gene>
<reference evidence="2 3" key="1">
    <citation type="submission" date="2020-08" db="EMBL/GenBank/DDBJ databases">
        <title>Genomic Encyclopedia of Archaeal and Bacterial Type Strains, Phase II (KMG-II): from individual species to whole genera.</title>
        <authorList>
            <person name="Goeker M."/>
        </authorList>
    </citation>
    <scope>NUCLEOTIDE SEQUENCE [LARGE SCALE GENOMIC DNA]</scope>
    <source>
        <strain evidence="2 3">DSM 23288</strain>
    </source>
</reference>
<dbReference type="RefSeq" id="WP_183340120.1">
    <property type="nucleotide sequence ID" value="NZ_JACHNU010000001.1"/>
</dbReference>
<evidence type="ECO:0000313" key="3">
    <source>
        <dbReference type="Proteomes" id="UP000585272"/>
    </source>
</evidence>
<dbReference type="Proteomes" id="UP000585272">
    <property type="component" value="Unassembled WGS sequence"/>
</dbReference>
<dbReference type="EMBL" id="JACHNU010000001">
    <property type="protein sequence ID" value="MBB4661719.1"/>
    <property type="molecule type" value="Genomic_DNA"/>
</dbReference>
<accession>A0A840I9Y0</accession>
<protein>
    <submittedName>
        <fullName evidence="2">Uncharacterized protein</fullName>
    </submittedName>
</protein>
<sequence>MSNDAIVQLVAICAGVVGLAAFVSLVTVPVVASYQRLWERFVAGLLSLWVLAALVGVGVLAGGAVIYYWPKLF</sequence>
<keyword evidence="1" id="KW-0472">Membrane</keyword>
<evidence type="ECO:0000313" key="2">
    <source>
        <dbReference type="EMBL" id="MBB4661719.1"/>
    </source>
</evidence>
<keyword evidence="3" id="KW-1185">Reference proteome</keyword>
<feature type="transmembrane region" description="Helical" evidence="1">
    <location>
        <begin position="6"/>
        <end position="34"/>
    </location>
</feature>
<feature type="transmembrane region" description="Helical" evidence="1">
    <location>
        <begin position="46"/>
        <end position="69"/>
    </location>
</feature>
<evidence type="ECO:0000256" key="1">
    <source>
        <dbReference type="SAM" id="Phobius"/>
    </source>
</evidence>
<proteinExistence type="predicted"/>
<keyword evidence="1" id="KW-0812">Transmembrane</keyword>
<name>A0A840I9Y0_9ACTN</name>
<organism evidence="2 3">
    <name type="scientific">Conexibacter arvalis</name>
    <dbReference type="NCBI Taxonomy" id="912552"/>
    <lineage>
        <taxon>Bacteria</taxon>
        <taxon>Bacillati</taxon>
        <taxon>Actinomycetota</taxon>
        <taxon>Thermoleophilia</taxon>
        <taxon>Solirubrobacterales</taxon>
        <taxon>Conexibacteraceae</taxon>
        <taxon>Conexibacter</taxon>
    </lineage>
</organism>